<gene>
    <name evidence="2" type="ORF">DFP72DRAFT_923870</name>
</gene>
<reference evidence="2 3" key="1">
    <citation type="submission" date="2020-07" db="EMBL/GenBank/DDBJ databases">
        <title>Comparative genomics of pyrophilous fungi reveals a link between fire events and developmental genes.</title>
        <authorList>
            <consortium name="DOE Joint Genome Institute"/>
            <person name="Steindorff A.S."/>
            <person name="Carver A."/>
            <person name="Calhoun S."/>
            <person name="Stillman K."/>
            <person name="Liu H."/>
            <person name="Lipzen A."/>
            <person name="Pangilinan J."/>
            <person name="Labutti K."/>
            <person name="Bruns T.D."/>
            <person name="Grigoriev I.V."/>
        </authorList>
    </citation>
    <scope>NUCLEOTIDE SEQUENCE [LARGE SCALE GENOMIC DNA]</scope>
    <source>
        <strain evidence="2 3">CBS 144469</strain>
    </source>
</reference>
<evidence type="ECO:0000256" key="1">
    <source>
        <dbReference type="SAM" id="SignalP"/>
    </source>
</evidence>
<feature type="signal peptide" evidence="1">
    <location>
        <begin position="1"/>
        <end position="16"/>
    </location>
</feature>
<keyword evidence="1" id="KW-0732">Signal</keyword>
<dbReference type="AlphaFoldDB" id="A0A8H6HGZ6"/>
<comment type="caution">
    <text evidence="2">The sequence shown here is derived from an EMBL/GenBank/DDBJ whole genome shotgun (WGS) entry which is preliminary data.</text>
</comment>
<evidence type="ECO:0000313" key="2">
    <source>
        <dbReference type="EMBL" id="KAF6745992.1"/>
    </source>
</evidence>
<organism evidence="2 3">
    <name type="scientific">Ephemerocybe angulata</name>
    <dbReference type="NCBI Taxonomy" id="980116"/>
    <lineage>
        <taxon>Eukaryota</taxon>
        <taxon>Fungi</taxon>
        <taxon>Dikarya</taxon>
        <taxon>Basidiomycota</taxon>
        <taxon>Agaricomycotina</taxon>
        <taxon>Agaricomycetes</taxon>
        <taxon>Agaricomycetidae</taxon>
        <taxon>Agaricales</taxon>
        <taxon>Agaricineae</taxon>
        <taxon>Psathyrellaceae</taxon>
        <taxon>Ephemerocybe</taxon>
    </lineage>
</organism>
<proteinExistence type="predicted"/>
<evidence type="ECO:0000313" key="3">
    <source>
        <dbReference type="Proteomes" id="UP000521943"/>
    </source>
</evidence>
<dbReference type="EMBL" id="JACGCI010000097">
    <property type="protein sequence ID" value="KAF6745992.1"/>
    <property type="molecule type" value="Genomic_DNA"/>
</dbReference>
<protein>
    <recommendedName>
        <fullName evidence="4">Secreted protein</fullName>
    </recommendedName>
</protein>
<evidence type="ECO:0008006" key="4">
    <source>
        <dbReference type="Google" id="ProtNLM"/>
    </source>
</evidence>
<sequence length="72" mass="7673">MIFICVSLVLSRRARSSLYCSSSAVPSGKAYIPHFDGFLPPAASLTHSVSPTISAFSEAHHPCKRITLGVTP</sequence>
<name>A0A8H6HGZ6_9AGAR</name>
<keyword evidence="3" id="KW-1185">Reference proteome</keyword>
<dbReference type="Proteomes" id="UP000521943">
    <property type="component" value="Unassembled WGS sequence"/>
</dbReference>
<accession>A0A8H6HGZ6</accession>
<feature type="chain" id="PRO_5034965380" description="Secreted protein" evidence="1">
    <location>
        <begin position="17"/>
        <end position="72"/>
    </location>
</feature>